<reference evidence="5 6" key="1">
    <citation type="submission" date="2015-09" db="EMBL/GenBank/DDBJ databases">
        <authorList>
            <consortium name="Pathogen Informatics"/>
        </authorList>
    </citation>
    <scope>NUCLEOTIDE SEQUENCE [LARGE SCALE GENOMIC DNA]</scope>
    <source>
        <strain evidence="5 6">2789STDY5834876</strain>
    </source>
</reference>
<name>A0A174EW64_9FIRM</name>
<keyword evidence="5" id="KW-0378">Hydrolase</keyword>
<dbReference type="GO" id="GO:0005524">
    <property type="term" value="F:ATP binding"/>
    <property type="evidence" value="ECO:0007669"/>
    <property type="project" value="UniProtKB-KW"/>
</dbReference>
<dbReference type="AlphaFoldDB" id="A0A174EW64"/>
<evidence type="ECO:0000259" key="4">
    <source>
        <dbReference type="PROSITE" id="PS50893"/>
    </source>
</evidence>
<dbReference type="PANTHER" id="PTHR42711:SF13">
    <property type="entry name" value="ABC TRANSPORTER, ATP-BINDING PROTEIN"/>
    <property type="match status" value="1"/>
</dbReference>
<evidence type="ECO:0000256" key="2">
    <source>
        <dbReference type="ARBA" id="ARBA00022741"/>
    </source>
</evidence>
<dbReference type="SUPFAM" id="SSF52540">
    <property type="entry name" value="P-loop containing nucleoside triphosphate hydrolases"/>
    <property type="match status" value="1"/>
</dbReference>
<dbReference type="SMART" id="SM00382">
    <property type="entry name" value="AAA"/>
    <property type="match status" value="1"/>
</dbReference>
<evidence type="ECO:0000256" key="3">
    <source>
        <dbReference type="ARBA" id="ARBA00022840"/>
    </source>
</evidence>
<evidence type="ECO:0000313" key="5">
    <source>
        <dbReference type="EMBL" id="CUO41711.1"/>
    </source>
</evidence>
<keyword evidence="3 5" id="KW-0067">ATP-binding</keyword>
<dbReference type="InterPro" id="IPR017871">
    <property type="entry name" value="ABC_transporter-like_CS"/>
</dbReference>
<dbReference type="InterPro" id="IPR003439">
    <property type="entry name" value="ABC_transporter-like_ATP-bd"/>
</dbReference>
<evidence type="ECO:0000256" key="1">
    <source>
        <dbReference type="ARBA" id="ARBA00022448"/>
    </source>
</evidence>
<dbReference type="InterPro" id="IPR027417">
    <property type="entry name" value="P-loop_NTPase"/>
</dbReference>
<proteinExistence type="predicted"/>
<dbReference type="EMBL" id="CYZU01000017">
    <property type="protein sequence ID" value="CUO41711.1"/>
    <property type="molecule type" value="Genomic_DNA"/>
</dbReference>
<dbReference type="InterPro" id="IPR003593">
    <property type="entry name" value="AAA+_ATPase"/>
</dbReference>
<evidence type="ECO:0000313" key="6">
    <source>
        <dbReference type="Proteomes" id="UP000095544"/>
    </source>
</evidence>
<dbReference type="InterPro" id="IPR050763">
    <property type="entry name" value="ABC_transporter_ATP-binding"/>
</dbReference>
<dbReference type="PANTHER" id="PTHR42711">
    <property type="entry name" value="ABC TRANSPORTER ATP-BINDING PROTEIN"/>
    <property type="match status" value="1"/>
</dbReference>
<dbReference type="STRING" id="39482.ERS852491_02149"/>
<feature type="domain" description="ABC transporter" evidence="4">
    <location>
        <begin position="5"/>
        <end position="230"/>
    </location>
</feature>
<dbReference type="EC" id="3.6.3.-" evidence="5"/>
<organism evidence="5 6">
    <name type="scientific">Faecalicatena contorta</name>
    <dbReference type="NCBI Taxonomy" id="39482"/>
    <lineage>
        <taxon>Bacteria</taxon>
        <taxon>Bacillati</taxon>
        <taxon>Bacillota</taxon>
        <taxon>Clostridia</taxon>
        <taxon>Lachnospirales</taxon>
        <taxon>Lachnospiraceae</taxon>
        <taxon>Faecalicatena</taxon>
    </lineage>
</organism>
<protein>
    <submittedName>
        <fullName evidence="5">Fluoroquinolones export ATP-binding protein Rv2688c/MT2762</fullName>
        <ecNumber evidence="5">3.6.3.-</ecNumber>
    </submittedName>
</protein>
<keyword evidence="1" id="KW-0813">Transport</keyword>
<dbReference type="OrthoDB" id="9804819at2"/>
<dbReference type="Pfam" id="PF00005">
    <property type="entry name" value="ABC_tran"/>
    <property type="match status" value="1"/>
</dbReference>
<dbReference type="RefSeq" id="WP_055153018.1">
    <property type="nucleotide sequence ID" value="NZ_CYZU01000017.1"/>
</dbReference>
<keyword evidence="2" id="KW-0547">Nucleotide-binding</keyword>
<sequence length="283" mass="31310">MENAISIRGVSKSFHEKQVLKEISIEIQKGEVFGLLGPSGAGKTTLIKLITGQLKADRGEIRVLGLPVTERAKIYSQMGAMLDDSGVYERLSCYDNLKLFTDIHGIPKSRIREVLRQVGLDGEGRTAASSLSKGMRQRLIFARAILQEPKLLFMDEPTGALDPAMTAEIHGLIREQKEKGATIFLTTHNMEEAAKLCDHIALIHQGKIVEYGEPDALCRKYNELNQIQILFKNGEMMTLPNSPEAADTISSSFRQGEVESIHSTEPDLETVFMKLTGRSLVKG</sequence>
<dbReference type="CDD" id="cd03230">
    <property type="entry name" value="ABC_DR_subfamily_A"/>
    <property type="match status" value="1"/>
</dbReference>
<accession>A0A174EW64</accession>
<dbReference type="Gene3D" id="3.40.50.300">
    <property type="entry name" value="P-loop containing nucleotide triphosphate hydrolases"/>
    <property type="match status" value="1"/>
</dbReference>
<dbReference type="PROSITE" id="PS00211">
    <property type="entry name" value="ABC_TRANSPORTER_1"/>
    <property type="match status" value="1"/>
</dbReference>
<dbReference type="PROSITE" id="PS50893">
    <property type="entry name" value="ABC_TRANSPORTER_2"/>
    <property type="match status" value="1"/>
</dbReference>
<gene>
    <name evidence="5" type="ORF">ERS852491_02149</name>
</gene>
<dbReference type="GO" id="GO:0016887">
    <property type="term" value="F:ATP hydrolysis activity"/>
    <property type="evidence" value="ECO:0007669"/>
    <property type="project" value="InterPro"/>
</dbReference>
<dbReference type="Proteomes" id="UP000095544">
    <property type="component" value="Unassembled WGS sequence"/>
</dbReference>